<keyword evidence="3" id="KW-1185">Reference proteome</keyword>
<proteinExistence type="predicted"/>
<evidence type="ECO:0000313" key="2">
    <source>
        <dbReference type="EMBL" id="CAG9170050.1"/>
    </source>
</evidence>
<comment type="caution">
    <text evidence="2">The sequence shown here is derived from an EMBL/GenBank/DDBJ whole genome shotgun (WGS) entry which is preliminary data.</text>
</comment>
<feature type="compositionally biased region" description="Acidic residues" evidence="1">
    <location>
        <begin position="23"/>
        <end position="58"/>
    </location>
</feature>
<accession>A0ABN7YDI3</accession>
<name>A0ABN7YDI3_9BURK</name>
<feature type="compositionally biased region" description="Low complexity" evidence="1">
    <location>
        <begin position="59"/>
        <end position="69"/>
    </location>
</feature>
<gene>
    <name evidence="2" type="ORF">LMG32289_01980</name>
</gene>
<organism evidence="2 3">
    <name type="scientific">Cupriavidus pampae</name>
    <dbReference type="NCBI Taxonomy" id="659251"/>
    <lineage>
        <taxon>Bacteria</taxon>
        <taxon>Pseudomonadati</taxon>
        <taxon>Pseudomonadota</taxon>
        <taxon>Betaproteobacteria</taxon>
        <taxon>Burkholderiales</taxon>
        <taxon>Burkholderiaceae</taxon>
        <taxon>Cupriavidus</taxon>
    </lineage>
</organism>
<dbReference type="EMBL" id="CAJZAG010000003">
    <property type="protein sequence ID" value="CAG9170050.1"/>
    <property type="molecule type" value="Genomic_DNA"/>
</dbReference>
<feature type="region of interest" description="Disordered" evidence="1">
    <location>
        <begin position="1"/>
        <end position="83"/>
    </location>
</feature>
<evidence type="ECO:0000313" key="3">
    <source>
        <dbReference type="Proteomes" id="UP000706525"/>
    </source>
</evidence>
<reference evidence="2 3" key="1">
    <citation type="submission" date="2021-08" db="EMBL/GenBank/DDBJ databases">
        <authorList>
            <person name="Peeters C."/>
        </authorList>
    </citation>
    <scope>NUCLEOTIDE SEQUENCE [LARGE SCALE GENOMIC DNA]</scope>
    <source>
        <strain evidence="2 3">LMG 32289</strain>
    </source>
</reference>
<sequence length="128" mass="13469">MVRCQWAAPPDDDAGFAAPLSPPEEDEDDEVDAGADVGADDEDDDEDEDEGEDDDVVSDPDAPAAGALAPPLPPRKSVTYQPEPLSWNPAAVSCFLKLPAVPQDGQSVSGASLIFCSTSFPWPQASQR</sequence>
<evidence type="ECO:0000256" key="1">
    <source>
        <dbReference type="SAM" id="MobiDB-lite"/>
    </source>
</evidence>
<dbReference type="Proteomes" id="UP000706525">
    <property type="component" value="Unassembled WGS sequence"/>
</dbReference>
<protein>
    <submittedName>
        <fullName evidence="2">Uncharacterized protein</fullName>
    </submittedName>
</protein>